<accession>A0AAE1CN52</accession>
<sequence length="83" mass="9446">MSCREPGADTRCFPIQQAGRDGAFSSVVYRFCKDIVWTLESVVRASTRDRPVSREDNRLRPNTGGEYVASPYEHHRDQSQLAD</sequence>
<keyword evidence="3" id="KW-1185">Reference proteome</keyword>
<evidence type="ECO:0000313" key="2">
    <source>
        <dbReference type="EMBL" id="KAK3714606.1"/>
    </source>
</evidence>
<feature type="compositionally biased region" description="Basic and acidic residues" evidence="1">
    <location>
        <begin position="72"/>
        <end position="83"/>
    </location>
</feature>
<protein>
    <submittedName>
        <fullName evidence="2">Uncharacterized protein</fullName>
    </submittedName>
</protein>
<feature type="region of interest" description="Disordered" evidence="1">
    <location>
        <begin position="46"/>
        <end position="83"/>
    </location>
</feature>
<evidence type="ECO:0000313" key="3">
    <source>
        <dbReference type="Proteomes" id="UP001283361"/>
    </source>
</evidence>
<organism evidence="2 3">
    <name type="scientific">Elysia crispata</name>
    <name type="common">lettuce slug</name>
    <dbReference type="NCBI Taxonomy" id="231223"/>
    <lineage>
        <taxon>Eukaryota</taxon>
        <taxon>Metazoa</taxon>
        <taxon>Spiralia</taxon>
        <taxon>Lophotrochozoa</taxon>
        <taxon>Mollusca</taxon>
        <taxon>Gastropoda</taxon>
        <taxon>Heterobranchia</taxon>
        <taxon>Euthyneura</taxon>
        <taxon>Panpulmonata</taxon>
        <taxon>Sacoglossa</taxon>
        <taxon>Placobranchoidea</taxon>
        <taxon>Plakobranchidae</taxon>
        <taxon>Elysia</taxon>
    </lineage>
</organism>
<dbReference type="AlphaFoldDB" id="A0AAE1CN52"/>
<feature type="compositionally biased region" description="Basic and acidic residues" evidence="1">
    <location>
        <begin position="46"/>
        <end position="59"/>
    </location>
</feature>
<name>A0AAE1CN52_9GAST</name>
<comment type="caution">
    <text evidence="2">The sequence shown here is derived from an EMBL/GenBank/DDBJ whole genome shotgun (WGS) entry which is preliminary data.</text>
</comment>
<dbReference type="Proteomes" id="UP001283361">
    <property type="component" value="Unassembled WGS sequence"/>
</dbReference>
<evidence type="ECO:0000256" key="1">
    <source>
        <dbReference type="SAM" id="MobiDB-lite"/>
    </source>
</evidence>
<dbReference type="EMBL" id="JAWDGP010007534">
    <property type="protein sequence ID" value="KAK3714606.1"/>
    <property type="molecule type" value="Genomic_DNA"/>
</dbReference>
<proteinExistence type="predicted"/>
<gene>
    <name evidence="2" type="ORF">RRG08_020862</name>
</gene>
<reference evidence="2" key="1">
    <citation type="journal article" date="2023" name="G3 (Bethesda)">
        <title>A reference genome for the long-term kleptoplast-retaining sea slug Elysia crispata morphotype clarki.</title>
        <authorList>
            <person name="Eastman K.E."/>
            <person name="Pendleton A.L."/>
            <person name="Shaikh M.A."/>
            <person name="Suttiyut T."/>
            <person name="Ogas R."/>
            <person name="Tomko P."/>
            <person name="Gavelis G."/>
            <person name="Widhalm J.R."/>
            <person name="Wisecaver J.H."/>
        </authorList>
    </citation>
    <scope>NUCLEOTIDE SEQUENCE</scope>
    <source>
        <strain evidence="2">ECLA1</strain>
    </source>
</reference>